<feature type="compositionally biased region" description="Polar residues" evidence="1">
    <location>
        <begin position="141"/>
        <end position="152"/>
    </location>
</feature>
<feature type="region of interest" description="Disordered" evidence="1">
    <location>
        <begin position="129"/>
        <end position="152"/>
    </location>
</feature>
<sequence>MPRAQPRAQQLSLEHGTGTDLNQLLSSLQSPESTSFTGSTIQQMLLQSRPQSQNRDHLTDLAHLVTSLKSQEAASLADIVPAAQSLQQSFLMPNGLQQQLQGQLTTPLNAIQQQLQGQLSSPFERIQQQQRLQSQLNSSSATPIRQPSSESAVQAQLLSQLTAARAPPQPQLSETTAALMLEALIRNSGTSNSSAPSQLQPQQQTHANSLSSLTAAAATGTSTAAAPQANAPRNSDLQMLLAWHNAQT</sequence>
<evidence type="ECO:0000313" key="2">
    <source>
        <dbReference type="EMBL" id="CAD9973147.1"/>
    </source>
</evidence>
<name>A0A7S3DR65_9STRA</name>
<feature type="compositionally biased region" description="Low complexity" evidence="1">
    <location>
        <begin position="191"/>
        <end position="226"/>
    </location>
</feature>
<evidence type="ECO:0000256" key="1">
    <source>
        <dbReference type="SAM" id="MobiDB-lite"/>
    </source>
</evidence>
<proteinExistence type="predicted"/>
<dbReference type="EMBL" id="HBHT01022825">
    <property type="protein sequence ID" value="CAD9973147.1"/>
    <property type="molecule type" value="Transcribed_RNA"/>
</dbReference>
<protein>
    <submittedName>
        <fullName evidence="2">Uncharacterized protein</fullName>
    </submittedName>
</protein>
<feature type="region of interest" description="Disordered" evidence="1">
    <location>
        <begin position="188"/>
        <end position="236"/>
    </location>
</feature>
<feature type="compositionally biased region" description="Low complexity" evidence="1">
    <location>
        <begin position="129"/>
        <end position="140"/>
    </location>
</feature>
<reference evidence="2" key="1">
    <citation type="submission" date="2021-01" db="EMBL/GenBank/DDBJ databases">
        <authorList>
            <person name="Corre E."/>
            <person name="Pelletier E."/>
            <person name="Niang G."/>
            <person name="Scheremetjew M."/>
            <person name="Finn R."/>
            <person name="Kale V."/>
            <person name="Holt S."/>
            <person name="Cochrane G."/>
            <person name="Meng A."/>
            <person name="Brown T."/>
            <person name="Cohen L."/>
        </authorList>
    </citation>
    <scope>NUCLEOTIDE SEQUENCE</scope>
    <source>
        <strain evidence="2">CCMP125</strain>
    </source>
</reference>
<accession>A0A7S3DR65</accession>
<dbReference type="AlphaFoldDB" id="A0A7S3DR65"/>
<gene>
    <name evidence="2" type="ORF">APAL1065_LOCUS15310</name>
</gene>
<organism evidence="2">
    <name type="scientific">Entomoneis paludosa</name>
    <dbReference type="NCBI Taxonomy" id="265537"/>
    <lineage>
        <taxon>Eukaryota</taxon>
        <taxon>Sar</taxon>
        <taxon>Stramenopiles</taxon>
        <taxon>Ochrophyta</taxon>
        <taxon>Bacillariophyta</taxon>
        <taxon>Bacillariophyceae</taxon>
        <taxon>Bacillariophycidae</taxon>
        <taxon>Entomoneidaceae</taxon>
        <taxon>Entomoneis</taxon>
    </lineage>
</organism>